<evidence type="ECO:0000256" key="1">
    <source>
        <dbReference type="SAM" id="SignalP"/>
    </source>
</evidence>
<organism evidence="2 3">
    <name type="scientific">Bacteroides ovatus</name>
    <dbReference type="NCBI Taxonomy" id="28116"/>
    <lineage>
        <taxon>Bacteria</taxon>
        <taxon>Pseudomonadati</taxon>
        <taxon>Bacteroidota</taxon>
        <taxon>Bacteroidia</taxon>
        <taxon>Bacteroidales</taxon>
        <taxon>Bacteroidaceae</taxon>
        <taxon>Bacteroides</taxon>
    </lineage>
</organism>
<keyword evidence="1" id="KW-0732">Signal</keyword>
<accession>A0A5M5C4H8</accession>
<feature type="signal peptide" evidence="1">
    <location>
        <begin position="1"/>
        <end position="24"/>
    </location>
</feature>
<feature type="chain" id="PRO_5024349753" description="DNA pilot protein" evidence="1">
    <location>
        <begin position="25"/>
        <end position="382"/>
    </location>
</feature>
<evidence type="ECO:0000313" key="2">
    <source>
        <dbReference type="EMBL" id="KAA3952569.1"/>
    </source>
</evidence>
<dbReference type="AlphaFoldDB" id="A0A5M5C4H8"/>
<proteinExistence type="predicted"/>
<comment type="caution">
    <text evidence="2">The sequence shown here is derived from an EMBL/GenBank/DDBJ whole genome shotgun (WGS) entry which is preliminary data.</text>
</comment>
<evidence type="ECO:0000313" key="3">
    <source>
        <dbReference type="Proteomes" id="UP000323717"/>
    </source>
</evidence>
<name>A0A5M5C4H8_BACOV</name>
<dbReference type="EMBL" id="VWLE01000092">
    <property type="protein sequence ID" value="KAA3952569.1"/>
    <property type="molecule type" value="Genomic_DNA"/>
</dbReference>
<evidence type="ECO:0008006" key="4">
    <source>
        <dbReference type="Google" id="ProtNLM"/>
    </source>
</evidence>
<gene>
    <name evidence="2" type="ORF">F3D71_08875</name>
</gene>
<sequence>MASAAFIGIGSAIASAAISSAASAGTGVATTNAANAANKDIAQMNNEFNERMLQKQMDYNTLAYDQQVSDQWSFYNDAKQNAWDMFNATNEYNSASAQRERYEAAGLNPYVMMNTGSAGTAAATSATSATAPTKQGITPPTASPYSADYSGIMQGLGQAIDQLSSIPDKAKTIAETGNLKIEGKYKAAEAIARIANIKADTHSKKEQVALNKLMYSIQKDLASSTMAVNSQNIANMRAEEKFKNIQTLIADKQLSFMDATQKMELAEKAANIQLKLAQGALTRNQAAHEIKKIAETEARTTLIGEQTSLTIEQNTGQQLQNQAQRQENRFNADTFDIRKRTLEETLNNLVFDLDSAGVVKTVGKGLQSGAKYLGRLYDDYIK</sequence>
<dbReference type="Proteomes" id="UP000323717">
    <property type="component" value="Unassembled WGS sequence"/>
</dbReference>
<protein>
    <recommendedName>
        <fullName evidence="4">DNA pilot protein</fullName>
    </recommendedName>
</protein>
<reference evidence="2 3" key="1">
    <citation type="journal article" date="2019" name="Nat. Med.">
        <title>A library of human gut bacterial isolates paired with longitudinal multiomics data enables mechanistic microbiome research.</title>
        <authorList>
            <person name="Poyet M."/>
            <person name="Groussin M."/>
            <person name="Gibbons S.M."/>
            <person name="Avila-Pacheco J."/>
            <person name="Jiang X."/>
            <person name="Kearney S.M."/>
            <person name="Perrotta A.R."/>
            <person name="Berdy B."/>
            <person name="Zhao S."/>
            <person name="Lieberman T.D."/>
            <person name="Swanson P.K."/>
            <person name="Smith M."/>
            <person name="Roesemann S."/>
            <person name="Alexander J.E."/>
            <person name="Rich S.A."/>
            <person name="Livny J."/>
            <person name="Vlamakis H."/>
            <person name="Clish C."/>
            <person name="Bullock K."/>
            <person name="Deik A."/>
            <person name="Scott J."/>
            <person name="Pierce K.A."/>
            <person name="Xavier R.J."/>
            <person name="Alm E.J."/>
        </authorList>
    </citation>
    <scope>NUCLEOTIDE SEQUENCE [LARGE SCALE GENOMIC DNA]</scope>
    <source>
        <strain evidence="2 3">BIOML-A163</strain>
    </source>
</reference>